<evidence type="ECO:0000313" key="1">
    <source>
        <dbReference type="EMBL" id="MCZ8516154.1"/>
    </source>
</evidence>
<evidence type="ECO:0000313" key="2">
    <source>
        <dbReference type="Proteomes" id="UP001527882"/>
    </source>
</evidence>
<dbReference type="Pfam" id="PF14375">
    <property type="entry name" value="Cys_rich_CWC"/>
    <property type="match status" value="1"/>
</dbReference>
<comment type="caution">
    <text evidence="1">The sequence shown here is derived from an EMBL/GenBank/DDBJ whole genome shotgun (WGS) entry which is preliminary data.</text>
</comment>
<accession>A0ABT4QGZ5</accession>
<reference evidence="1 2" key="1">
    <citation type="submission" date="2022-12" db="EMBL/GenBank/DDBJ databases">
        <title>Draft genome sequence of Paenibacillus sp. dW9.</title>
        <authorList>
            <person name="Choi E.-W."/>
            <person name="Kim D.-U."/>
        </authorList>
    </citation>
    <scope>NUCLEOTIDE SEQUENCE [LARGE SCALE GENOMIC DNA]</scope>
    <source>
        <strain evidence="2">dW9</strain>
    </source>
</reference>
<dbReference type="Proteomes" id="UP001527882">
    <property type="component" value="Unassembled WGS sequence"/>
</dbReference>
<organism evidence="1 2">
    <name type="scientific">Paenibacillus gyeongsangnamensis</name>
    <dbReference type="NCBI Taxonomy" id="3388067"/>
    <lineage>
        <taxon>Bacteria</taxon>
        <taxon>Bacillati</taxon>
        <taxon>Bacillota</taxon>
        <taxon>Bacilli</taxon>
        <taxon>Bacillales</taxon>
        <taxon>Paenibacillaceae</taxon>
        <taxon>Paenibacillus</taxon>
    </lineage>
</organism>
<gene>
    <name evidence="1" type="ORF">O9H85_27915</name>
</gene>
<sequence length="91" mass="10269">MNCRTRKESYTESEGGFIISDQEDKNICPICGKDNKCANALGKDYTKCWCSKQIIPNEIFELVPPDKLGKASICLNCINNLKEEYANTKTK</sequence>
<dbReference type="EMBL" id="JAQAGZ010000021">
    <property type="protein sequence ID" value="MCZ8516154.1"/>
    <property type="molecule type" value="Genomic_DNA"/>
</dbReference>
<keyword evidence="2" id="KW-1185">Reference proteome</keyword>
<dbReference type="InterPro" id="IPR032720">
    <property type="entry name" value="Cys_rich_CWC"/>
</dbReference>
<name>A0ABT4QGZ5_9BACL</name>
<dbReference type="RefSeq" id="WP_269884682.1">
    <property type="nucleotide sequence ID" value="NZ_JAQAGZ010000021.1"/>
</dbReference>
<protein>
    <submittedName>
        <fullName evidence="1">Cysteine-rich CWC family protein</fullName>
    </submittedName>
</protein>
<proteinExistence type="predicted"/>